<feature type="compositionally biased region" description="Low complexity" evidence="1">
    <location>
        <begin position="98"/>
        <end position="110"/>
    </location>
</feature>
<proteinExistence type="predicted"/>
<evidence type="ECO:0000256" key="1">
    <source>
        <dbReference type="SAM" id="MobiDB-lite"/>
    </source>
</evidence>
<dbReference type="EMBL" id="WNWR01000241">
    <property type="protein sequence ID" value="KAE9987196.1"/>
    <property type="molecule type" value="Genomic_DNA"/>
</dbReference>
<evidence type="ECO:0000313" key="3">
    <source>
        <dbReference type="EMBL" id="KAE9987196.1"/>
    </source>
</evidence>
<gene>
    <name evidence="3" type="ORF">EG327_003970</name>
</gene>
<keyword evidence="2" id="KW-0812">Transmembrane</keyword>
<keyword evidence="4" id="KW-1185">Reference proteome</keyword>
<reference evidence="3 4" key="1">
    <citation type="submission" date="2019-07" db="EMBL/GenBank/DDBJ databases">
        <title>Venturia inaequalis Genome Resource.</title>
        <authorList>
            <person name="Lichtner F.J."/>
        </authorList>
    </citation>
    <scope>NUCLEOTIDE SEQUENCE [LARGE SCALE GENOMIC DNA]</scope>
    <source>
        <strain evidence="3 4">DMI_063113</strain>
    </source>
</reference>
<dbReference type="AlphaFoldDB" id="A0A8H3VEW2"/>
<feature type="compositionally biased region" description="Low complexity" evidence="1">
    <location>
        <begin position="36"/>
        <end position="50"/>
    </location>
</feature>
<keyword evidence="2" id="KW-0472">Membrane</keyword>
<dbReference type="Proteomes" id="UP000490939">
    <property type="component" value="Unassembled WGS sequence"/>
</dbReference>
<evidence type="ECO:0000313" key="4">
    <source>
        <dbReference type="Proteomes" id="UP000490939"/>
    </source>
</evidence>
<protein>
    <submittedName>
        <fullName evidence="3">Uncharacterized protein</fullName>
    </submittedName>
</protein>
<sequence length="319" mass="33689">MATAFAPQGNNMFSAGPSMPTDIRAPHYTSQAAITPPSSGSPSNQSPISPRSTFNIPAHLRMHSAQIKQPKGPLYVPAVLRPTEKPARCSPPKKNGFGSMDSGNNMDSSDPSLEAIRPGTINRLETELYNDEEMKEVTGPPSRNGWKVRLLFLCGILFVSLISFEFAPVSALLPKTTRLSDATTQIAKSSSPGCIVATIADGVGTSSVGNTLLMRSPSTSMQNSIPTDCSLEHAMAASPTTAAGKHFVSAVVTAQTPVTAPLQLLPTSPSSIASDLAVRTPWLVAWPRVSLATGTGAPSDAAYDSPGTIECIRTYEQHW</sequence>
<keyword evidence="2" id="KW-1133">Transmembrane helix</keyword>
<accession>A0A8H3VEW2</accession>
<feature type="region of interest" description="Disordered" evidence="1">
    <location>
        <begin position="1"/>
        <end position="53"/>
    </location>
</feature>
<feature type="transmembrane region" description="Helical" evidence="2">
    <location>
        <begin position="150"/>
        <end position="173"/>
    </location>
</feature>
<organism evidence="3 4">
    <name type="scientific">Venturia inaequalis</name>
    <name type="common">Apple scab fungus</name>
    <dbReference type="NCBI Taxonomy" id="5025"/>
    <lineage>
        <taxon>Eukaryota</taxon>
        <taxon>Fungi</taxon>
        <taxon>Dikarya</taxon>
        <taxon>Ascomycota</taxon>
        <taxon>Pezizomycotina</taxon>
        <taxon>Dothideomycetes</taxon>
        <taxon>Pleosporomycetidae</taxon>
        <taxon>Venturiales</taxon>
        <taxon>Venturiaceae</taxon>
        <taxon>Venturia</taxon>
    </lineage>
</organism>
<comment type="caution">
    <text evidence="3">The sequence shown here is derived from an EMBL/GenBank/DDBJ whole genome shotgun (WGS) entry which is preliminary data.</text>
</comment>
<feature type="region of interest" description="Disordered" evidence="1">
    <location>
        <begin position="84"/>
        <end position="115"/>
    </location>
</feature>
<evidence type="ECO:0000256" key="2">
    <source>
        <dbReference type="SAM" id="Phobius"/>
    </source>
</evidence>
<name>A0A8H3VEW2_VENIN</name>